<dbReference type="SMART" id="SM00954">
    <property type="entry name" value="RelA_SpoT"/>
    <property type="match status" value="1"/>
</dbReference>
<dbReference type="RefSeq" id="WP_014009734.1">
    <property type="nucleotide sequence ID" value="NZ_CAURZS010000003.1"/>
</dbReference>
<keyword evidence="4" id="KW-1185">Reference proteome</keyword>
<dbReference type="Pfam" id="PF04607">
    <property type="entry name" value="RelA_SpoT"/>
    <property type="match status" value="1"/>
</dbReference>
<reference evidence="3 5" key="3">
    <citation type="journal article" date="2018" name="Nat. Biotechnol.">
        <title>A standardized bacterial taxonomy based on genome phylogeny substantially revises the tree of life.</title>
        <authorList>
            <person name="Parks D.H."/>
            <person name="Chuvochina M."/>
            <person name="Waite D.W."/>
            <person name="Rinke C."/>
            <person name="Skarshewski A."/>
            <person name="Chaumeil P.A."/>
            <person name="Hugenholtz P."/>
        </authorList>
    </citation>
    <scope>NUCLEOTIDE SEQUENCE [LARGE SCALE GENOMIC DNA]</scope>
    <source>
        <strain evidence="3">UBA9851</strain>
    </source>
</reference>
<dbReference type="GO" id="GO:0015969">
    <property type="term" value="P:guanosine tetraphosphate metabolic process"/>
    <property type="evidence" value="ECO:0007669"/>
    <property type="project" value="InterPro"/>
</dbReference>
<evidence type="ECO:0000313" key="3">
    <source>
        <dbReference type="EMBL" id="HAF73245.1"/>
    </source>
</evidence>
<proteinExistence type="predicted"/>
<evidence type="ECO:0000313" key="2">
    <source>
        <dbReference type="EMBL" id="CUU65314.1"/>
    </source>
</evidence>
<sequence>MGSHDSALHHYDVWLAEHPSVTDDIRRVLSEELDDAGISYDQVSVRIKDRRSFLTKLRNPDFPDYRDFESAHDVIGIRITVFTTSEIPLLVGVMRNLFAVEDVVDKAEKAKAEGTFGYASRHIIARVDPDRLPELTGDTGTRTDLTGRLVEVQLRTVLQHAWAEFEHDIRYKNPDEDLPVEVHRAFTLAAGLIELADSQFDEIQHIVSSEVDAAEDAELSVTTLPGVLTMILGTTFPTSKADYYAFAVDMLAAHGITTIGELATLCDAENVSRLMDAMDYGYAPGQVRLIDDLLLMVYGRDHIRRTVHIGDNPDSRPGRLGNRWQRLTGADRK</sequence>
<accession>A0A120N4X4</accession>
<dbReference type="Proteomes" id="UP000260925">
    <property type="component" value="Unassembled WGS sequence"/>
</dbReference>
<protein>
    <submittedName>
        <fullName evidence="2">Uncharacterized protein conserved in bacteria</fullName>
    </submittedName>
</protein>
<dbReference type="InterPro" id="IPR043519">
    <property type="entry name" value="NT_sf"/>
</dbReference>
<name>A0A120N4X4_9CORY</name>
<dbReference type="Gene3D" id="1.10.287.860">
    <property type="entry name" value="Nucleotidyltransferase"/>
    <property type="match status" value="1"/>
</dbReference>
<evidence type="ECO:0000313" key="4">
    <source>
        <dbReference type="Proteomes" id="UP000182498"/>
    </source>
</evidence>
<dbReference type="EMBL" id="FAUH01000003">
    <property type="protein sequence ID" value="CUU65314.1"/>
    <property type="molecule type" value="Genomic_DNA"/>
</dbReference>
<dbReference type="EMBL" id="DMDD01000262">
    <property type="protein sequence ID" value="HAF73245.1"/>
    <property type="molecule type" value="Genomic_DNA"/>
</dbReference>
<dbReference type="InterPro" id="IPR007685">
    <property type="entry name" value="RelA_SpoT"/>
</dbReference>
<dbReference type="OMA" id="HDIRFKA"/>
<dbReference type="AlphaFoldDB" id="A0A120N4X4"/>
<dbReference type="Proteomes" id="UP000182498">
    <property type="component" value="Unassembled WGS sequence"/>
</dbReference>
<feature type="domain" description="RelA/SpoT" evidence="1">
    <location>
        <begin position="45"/>
        <end position="177"/>
    </location>
</feature>
<organism evidence="2 4">
    <name type="scientific">Corynebacterium variabile</name>
    <dbReference type="NCBI Taxonomy" id="1727"/>
    <lineage>
        <taxon>Bacteria</taxon>
        <taxon>Bacillati</taxon>
        <taxon>Actinomycetota</taxon>
        <taxon>Actinomycetes</taxon>
        <taxon>Mycobacteriales</taxon>
        <taxon>Corynebacteriaceae</taxon>
        <taxon>Corynebacterium</taxon>
    </lineage>
</organism>
<gene>
    <name evidence="2" type="ORF">CVAR292_00632</name>
    <name evidence="3" type="ORF">DCL06_10965</name>
</gene>
<dbReference type="PANTHER" id="PTHR41773:SF1">
    <property type="entry name" value="RELA_SPOT DOMAIN-CONTAINING PROTEIN"/>
    <property type="match status" value="1"/>
</dbReference>
<dbReference type="SUPFAM" id="SSF81301">
    <property type="entry name" value="Nucleotidyltransferase"/>
    <property type="match status" value="1"/>
</dbReference>
<dbReference type="PANTHER" id="PTHR41773">
    <property type="entry name" value="GTP PYROPHOSPHATASE-RELATED"/>
    <property type="match status" value="1"/>
</dbReference>
<dbReference type="CDD" id="cd05399">
    <property type="entry name" value="NT_Rel-Spo_like"/>
    <property type="match status" value="1"/>
</dbReference>
<evidence type="ECO:0000259" key="1">
    <source>
        <dbReference type="SMART" id="SM00954"/>
    </source>
</evidence>
<reference evidence="2" key="1">
    <citation type="submission" date="2015-11" db="EMBL/GenBank/DDBJ databases">
        <authorList>
            <person name="Zhang Y."/>
            <person name="Guo Z."/>
        </authorList>
    </citation>
    <scope>NUCLEOTIDE SEQUENCE [LARGE SCALE GENOMIC DNA]</scope>
    <source>
        <strain evidence="2">Mu292</strain>
    </source>
</reference>
<reference evidence="4" key="2">
    <citation type="submission" date="2015-11" db="EMBL/GenBank/DDBJ databases">
        <authorList>
            <person name="Dugat-Bony E."/>
        </authorList>
    </citation>
    <scope>NUCLEOTIDE SEQUENCE [LARGE SCALE GENOMIC DNA]</scope>
    <source>
        <strain evidence="4">Mu292</strain>
    </source>
</reference>
<evidence type="ECO:0000313" key="5">
    <source>
        <dbReference type="Proteomes" id="UP000260925"/>
    </source>
</evidence>
<dbReference type="OrthoDB" id="9801824at2"/>
<dbReference type="Gene3D" id="3.30.460.10">
    <property type="entry name" value="Beta Polymerase, domain 2"/>
    <property type="match status" value="1"/>
</dbReference>